<comment type="caution">
    <text evidence="7">The sequence shown here is derived from an EMBL/GenBank/DDBJ whole genome shotgun (WGS) entry which is preliminary data.</text>
</comment>
<dbReference type="Proteomes" id="UP000309450">
    <property type="component" value="Unassembled WGS sequence"/>
</dbReference>
<feature type="domain" description="Lipopolysaccharide assembly protein A" evidence="6">
    <location>
        <begin position="46"/>
        <end position="96"/>
    </location>
</feature>
<name>A0A4S3MQM0_9RHOB</name>
<sequence length="121" mass="13306">MIRLLRLLFLVVLAIVLMTVALANRAPVTLRALPEDMATLLGYSSAVELPLFLVIFGGIAAGLLIGFVWEWFREHKHRAAASTKAREVARLERELAQMRDAKGNTGGDEVLAILEQPRKAG</sequence>
<reference evidence="7 8" key="1">
    <citation type="submission" date="2019-04" db="EMBL/GenBank/DDBJ databases">
        <title>Draft genome sequence of Gemmobacter aestuarii sp. nov.</title>
        <authorList>
            <person name="Hameed A."/>
            <person name="Lin S.-Y."/>
            <person name="Shahina M."/>
            <person name="Lai W.-A."/>
            <person name="Young C.-C."/>
        </authorList>
    </citation>
    <scope>NUCLEOTIDE SEQUENCE [LARGE SCALE GENOMIC DNA]</scope>
    <source>
        <strain evidence="7 8">CC-PW-75</strain>
    </source>
</reference>
<accession>A0A4S3MQM0</accession>
<dbReference type="EMBL" id="SSND01000001">
    <property type="protein sequence ID" value="THD84830.1"/>
    <property type="molecule type" value="Genomic_DNA"/>
</dbReference>
<dbReference type="GO" id="GO:0005886">
    <property type="term" value="C:plasma membrane"/>
    <property type="evidence" value="ECO:0007669"/>
    <property type="project" value="InterPro"/>
</dbReference>
<dbReference type="RefSeq" id="WP_136393209.1">
    <property type="nucleotide sequence ID" value="NZ_SSND01000001.1"/>
</dbReference>
<evidence type="ECO:0000313" key="7">
    <source>
        <dbReference type="EMBL" id="THD84830.1"/>
    </source>
</evidence>
<feature type="transmembrane region" description="Helical" evidence="5">
    <location>
        <begin position="49"/>
        <end position="69"/>
    </location>
</feature>
<dbReference type="InterPro" id="IPR010445">
    <property type="entry name" value="LapA_dom"/>
</dbReference>
<keyword evidence="2 5" id="KW-0812">Transmembrane</keyword>
<evidence type="ECO:0000256" key="1">
    <source>
        <dbReference type="ARBA" id="ARBA00022475"/>
    </source>
</evidence>
<organism evidence="7 8">
    <name type="scientific">Aliigemmobacter aestuarii</name>
    <dbReference type="NCBI Taxonomy" id="1445661"/>
    <lineage>
        <taxon>Bacteria</taxon>
        <taxon>Pseudomonadati</taxon>
        <taxon>Pseudomonadota</taxon>
        <taxon>Alphaproteobacteria</taxon>
        <taxon>Rhodobacterales</taxon>
        <taxon>Paracoccaceae</taxon>
        <taxon>Aliigemmobacter</taxon>
    </lineage>
</organism>
<dbReference type="AlphaFoldDB" id="A0A4S3MQM0"/>
<proteinExistence type="predicted"/>
<keyword evidence="4 5" id="KW-0472">Membrane</keyword>
<keyword evidence="8" id="KW-1185">Reference proteome</keyword>
<keyword evidence="1" id="KW-1003">Cell membrane</keyword>
<evidence type="ECO:0000259" key="6">
    <source>
        <dbReference type="Pfam" id="PF06305"/>
    </source>
</evidence>
<evidence type="ECO:0000256" key="4">
    <source>
        <dbReference type="ARBA" id="ARBA00023136"/>
    </source>
</evidence>
<protein>
    <submittedName>
        <fullName evidence="7">LapA family protein</fullName>
    </submittedName>
</protein>
<evidence type="ECO:0000256" key="3">
    <source>
        <dbReference type="ARBA" id="ARBA00022989"/>
    </source>
</evidence>
<evidence type="ECO:0000256" key="2">
    <source>
        <dbReference type="ARBA" id="ARBA00022692"/>
    </source>
</evidence>
<dbReference type="Pfam" id="PF06305">
    <property type="entry name" value="LapA_dom"/>
    <property type="match status" value="1"/>
</dbReference>
<keyword evidence="3 5" id="KW-1133">Transmembrane helix</keyword>
<evidence type="ECO:0000256" key="5">
    <source>
        <dbReference type="SAM" id="Phobius"/>
    </source>
</evidence>
<evidence type="ECO:0000313" key="8">
    <source>
        <dbReference type="Proteomes" id="UP000309450"/>
    </source>
</evidence>
<gene>
    <name evidence="7" type="ORF">E7811_03640</name>
</gene>
<dbReference type="OrthoDB" id="7689797at2"/>